<dbReference type="AlphaFoldDB" id="A0A834U496"/>
<evidence type="ECO:0000313" key="3">
    <source>
        <dbReference type="Proteomes" id="UP000634136"/>
    </source>
</evidence>
<accession>A0A834U496</accession>
<keyword evidence="3" id="KW-1185">Reference proteome</keyword>
<protein>
    <submittedName>
        <fullName evidence="2">Uncharacterized protein</fullName>
    </submittedName>
</protein>
<evidence type="ECO:0000313" key="2">
    <source>
        <dbReference type="EMBL" id="KAF7830759.1"/>
    </source>
</evidence>
<organism evidence="2 3">
    <name type="scientific">Senna tora</name>
    <dbReference type="NCBI Taxonomy" id="362788"/>
    <lineage>
        <taxon>Eukaryota</taxon>
        <taxon>Viridiplantae</taxon>
        <taxon>Streptophyta</taxon>
        <taxon>Embryophyta</taxon>
        <taxon>Tracheophyta</taxon>
        <taxon>Spermatophyta</taxon>
        <taxon>Magnoliopsida</taxon>
        <taxon>eudicotyledons</taxon>
        <taxon>Gunneridae</taxon>
        <taxon>Pentapetalae</taxon>
        <taxon>rosids</taxon>
        <taxon>fabids</taxon>
        <taxon>Fabales</taxon>
        <taxon>Fabaceae</taxon>
        <taxon>Caesalpinioideae</taxon>
        <taxon>Cassia clade</taxon>
        <taxon>Senna</taxon>
    </lineage>
</organism>
<dbReference type="Proteomes" id="UP000634136">
    <property type="component" value="Unassembled WGS sequence"/>
</dbReference>
<comment type="caution">
    <text evidence="2">The sequence shown here is derived from an EMBL/GenBank/DDBJ whole genome shotgun (WGS) entry which is preliminary data.</text>
</comment>
<reference evidence="2" key="1">
    <citation type="submission" date="2020-09" db="EMBL/GenBank/DDBJ databases">
        <title>Genome-Enabled Discovery of Anthraquinone Biosynthesis in Senna tora.</title>
        <authorList>
            <person name="Kang S.-H."/>
            <person name="Pandey R.P."/>
            <person name="Lee C.-M."/>
            <person name="Sim J.-S."/>
            <person name="Jeong J.-T."/>
            <person name="Choi B.-S."/>
            <person name="Jung M."/>
            <person name="Ginzburg D."/>
            <person name="Zhao K."/>
            <person name="Won S.Y."/>
            <person name="Oh T.-J."/>
            <person name="Yu Y."/>
            <person name="Kim N.-H."/>
            <person name="Lee O.R."/>
            <person name="Lee T.-H."/>
            <person name="Bashyal P."/>
            <person name="Kim T.-S."/>
            <person name="Lee W.-H."/>
            <person name="Kawkins C."/>
            <person name="Kim C.-K."/>
            <person name="Kim J.S."/>
            <person name="Ahn B.O."/>
            <person name="Rhee S.Y."/>
            <person name="Sohng J.K."/>
        </authorList>
    </citation>
    <scope>NUCLEOTIDE SEQUENCE</scope>
    <source>
        <tissue evidence="2">Leaf</tissue>
    </source>
</reference>
<name>A0A834U496_9FABA</name>
<evidence type="ECO:0000256" key="1">
    <source>
        <dbReference type="SAM" id="MobiDB-lite"/>
    </source>
</evidence>
<dbReference type="EMBL" id="JAAIUW010000005">
    <property type="protein sequence ID" value="KAF7830759.1"/>
    <property type="molecule type" value="Genomic_DNA"/>
</dbReference>
<sequence>MGWMEGKLKRHLKGEGQRRKQVVRYKPHNIGGRRMMIMMQRLGSENLR</sequence>
<proteinExistence type="predicted"/>
<gene>
    <name evidence="2" type="ORF">G2W53_013092</name>
</gene>
<feature type="region of interest" description="Disordered" evidence="1">
    <location>
        <begin position="1"/>
        <end position="20"/>
    </location>
</feature>